<organism evidence="2 4">
    <name type="scientific">Adineta ricciae</name>
    <name type="common">Rotifer</name>
    <dbReference type="NCBI Taxonomy" id="249248"/>
    <lineage>
        <taxon>Eukaryota</taxon>
        <taxon>Metazoa</taxon>
        <taxon>Spiralia</taxon>
        <taxon>Gnathifera</taxon>
        <taxon>Rotifera</taxon>
        <taxon>Eurotatoria</taxon>
        <taxon>Bdelloidea</taxon>
        <taxon>Adinetida</taxon>
        <taxon>Adinetidae</taxon>
        <taxon>Adineta</taxon>
    </lineage>
</organism>
<keyword evidence="3" id="KW-1185">Reference proteome</keyword>
<dbReference type="EMBL" id="CAJNOR010001372">
    <property type="protein sequence ID" value="CAF1131141.1"/>
    <property type="molecule type" value="Genomic_DNA"/>
</dbReference>
<evidence type="ECO:0000313" key="1">
    <source>
        <dbReference type="EMBL" id="CAF1131141.1"/>
    </source>
</evidence>
<comment type="caution">
    <text evidence="2">The sequence shown here is derived from an EMBL/GenBank/DDBJ whole genome shotgun (WGS) entry which is preliminary data.</text>
</comment>
<evidence type="ECO:0000313" key="2">
    <source>
        <dbReference type="EMBL" id="CAF1440754.1"/>
    </source>
</evidence>
<dbReference type="Proteomes" id="UP000663828">
    <property type="component" value="Unassembled WGS sequence"/>
</dbReference>
<accession>A0A815NXU3</accession>
<dbReference type="AlphaFoldDB" id="A0A815NXU3"/>
<dbReference type="Proteomes" id="UP000663852">
    <property type="component" value="Unassembled WGS sequence"/>
</dbReference>
<sequence>MTEISPLNCTTATHEKIVVLNRDVRYMLINKLKGLDAINFMEAVNRSEQFGVIEINEDHFFNVVFMKISKNKTIKIKMPYHFACLDSLYIDDQGYLYTQKYCQEECPPIRIFIHPTFTVDAFEMLCFTYKTEAFRCHSRLLPFNCHPYVGNLILVDYFNYKDSIGSVRELNKHEKYLFKDMISQKKVP</sequence>
<name>A0A815NXU3_ADIRI</name>
<evidence type="ECO:0000313" key="4">
    <source>
        <dbReference type="Proteomes" id="UP000663852"/>
    </source>
</evidence>
<dbReference type="OrthoDB" id="9977450at2759"/>
<reference evidence="2" key="1">
    <citation type="submission" date="2021-02" db="EMBL/GenBank/DDBJ databases">
        <authorList>
            <person name="Nowell W R."/>
        </authorList>
    </citation>
    <scope>NUCLEOTIDE SEQUENCE</scope>
</reference>
<evidence type="ECO:0000313" key="3">
    <source>
        <dbReference type="Proteomes" id="UP000663828"/>
    </source>
</evidence>
<protein>
    <submittedName>
        <fullName evidence="2">Uncharacterized protein</fullName>
    </submittedName>
</protein>
<dbReference type="EMBL" id="CAJNOJ010000417">
    <property type="protein sequence ID" value="CAF1440754.1"/>
    <property type="molecule type" value="Genomic_DNA"/>
</dbReference>
<proteinExistence type="predicted"/>
<gene>
    <name evidence="2" type="ORF">EDS130_LOCUS38853</name>
    <name evidence="1" type="ORF">XAT740_LOCUS19908</name>
</gene>